<dbReference type="Proteomes" id="UP000002725">
    <property type="component" value="Chromosome"/>
</dbReference>
<name>B4S6K7_PROA2</name>
<dbReference type="EMBL" id="CP001108">
    <property type="protein sequence ID" value="ACF45762.1"/>
    <property type="molecule type" value="Genomic_DNA"/>
</dbReference>
<gene>
    <name evidence="1" type="ordered locus">Paes_0715</name>
</gene>
<organism evidence="1 2">
    <name type="scientific">Prosthecochloris aestuarii (strain DSM 271 / SK 413)</name>
    <dbReference type="NCBI Taxonomy" id="290512"/>
    <lineage>
        <taxon>Bacteria</taxon>
        <taxon>Pseudomonadati</taxon>
        <taxon>Chlorobiota</taxon>
        <taxon>Chlorobiia</taxon>
        <taxon>Chlorobiales</taxon>
        <taxon>Chlorobiaceae</taxon>
        <taxon>Prosthecochloris</taxon>
    </lineage>
</organism>
<evidence type="ECO:0000313" key="2">
    <source>
        <dbReference type="Proteomes" id="UP000002725"/>
    </source>
</evidence>
<dbReference type="STRING" id="290512.Paes_0715"/>
<accession>B4S6K7</accession>
<dbReference type="AlphaFoldDB" id="B4S6K7"/>
<proteinExistence type="predicted"/>
<dbReference type="KEGG" id="paa:Paes_0715"/>
<sequence>MGAAGVYPPAAPFAFLCSQFLKRVWIFTSIAMFFIDEEGVYIERKFGPFCLSRLVGRLIKCFYNNKIRAFGPFLSYIFTIRSYNDTTTIDKEIPL</sequence>
<dbReference type="HOGENOM" id="CLU_2370506_0_0_10"/>
<protein>
    <submittedName>
        <fullName evidence="1">Uncharacterized protein</fullName>
    </submittedName>
</protein>
<keyword evidence="2" id="KW-1185">Reference proteome</keyword>
<reference evidence="1" key="1">
    <citation type="submission" date="2008-06" db="EMBL/GenBank/DDBJ databases">
        <title>Complete sequence of chromosome of Prosthecochloris aestuarii DSM 271.</title>
        <authorList>
            <consortium name="US DOE Joint Genome Institute"/>
            <person name="Lucas S."/>
            <person name="Copeland A."/>
            <person name="Lapidus A."/>
            <person name="Glavina del Rio T."/>
            <person name="Dalin E."/>
            <person name="Tice H."/>
            <person name="Bruce D."/>
            <person name="Goodwin L."/>
            <person name="Pitluck S."/>
            <person name="Schmutz J."/>
            <person name="Larimer F."/>
            <person name="Land M."/>
            <person name="Hauser L."/>
            <person name="Kyrpides N."/>
            <person name="Anderson I."/>
            <person name="Liu Z."/>
            <person name="Li T."/>
            <person name="Zhao F."/>
            <person name="Overmann J."/>
            <person name="Bryant D.A."/>
            <person name="Richardson P."/>
        </authorList>
    </citation>
    <scope>NUCLEOTIDE SEQUENCE [LARGE SCALE GENOMIC DNA]</scope>
    <source>
        <strain evidence="1">DSM 271</strain>
    </source>
</reference>
<evidence type="ECO:0000313" key="1">
    <source>
        <dbReference type="EMBL" id="ACF45762.1"/>
    </source>
</evidence>